<name>A0A225WS20_9STRA</name>
<dbReference type="PROSITE" id="PS50994">
    <property type="entry name" value="INTEGRASE"/>
    <property type="match status" value="1"/>
</dbReference>
<dbReference type="GO" id="GO:0046872">
    <property type="term" value="F:metal ion binding"/>
    <property type="evidence" value="ECO:0007669"/>
    <property type="project" value="UniProtKB-KW"/>
</dbReference>
<dbReference type="GO" id="GO:0003964">
    <property type="term" value="F:RNA-directed DNA polymerase activity"/>
    <property type="evidence" value="ECO:0007669"/>
    <property type="project" value="UniProtKB-KW"/>
</dbReference>
<feature type="domain" description="Integrase catalytic" evidence="10">
    <location>
        <begin position="1"/>
        <end position="73"/>
    </location>
</feature>
<sequence length="73" mass="8217">MSKLNTYKAAMENATGKTIKRMRSDNGGEYTGRQFKAFLNQYGVKHEKAVSYTPQQNGLAGRMNRHLVKLALP</sequence>
<reference evidence="12" key="1">
    <citation type="submission" date="2017-03" db="EMBL/GenBank/DDBJ databases">
        <title>Phytopthora megakarya and P. palmivora, two closely related causual agents of cacao black pod achieved similar genome size and gene model numbers by different mechanisms.</title>
        <authorList>
            <person name="Ali S."/>
            <person name="Shao J."/>
            <person name="Larry D.J."/>
            <person name="Kronmiller B."/>
            <person name="Shen D."/>
            <person name="Strem M.D."/>
            <person name="Melnick R.L."/>
            <person name="Guiltinan M.J."/>
            <person name="Tyler B.M."/>
            <person name="Meinhardt L.W."/>
            <person name="Bailey B.A."/>
        </authorList>
    </citation>
    <scope>NUCLEOTIDE SEQUENCE [LARGE SCALE GENOMIC DNA]</scope>
    <source>
        <strain evidence="12">zdho120</strain>
    </source>
</reference>
<keyword evidence="12" id="KW-1185">Reference proteome</keyword>
<dbReference type="GO" id="GO:0003887">
    <property type="term" value="F:DNA-directed DNA polymerase activity"/>
    <property type="evidence" value="ECO:0007669"/>
    <property type="project" value="UniProtKB-KW"/>
</dbReference>
<protein>
    <recommendedName>
        <fullName evidence="10">Integrase catalytic domain-containing protein</fullName>
    </recommendedName>
</protein>
<keyword evidence="4" id="KW-0378">Hydrolase</keyword>
<dbReference type="STRING" id="4795.A0A225WS20"/>
<evidence type="ECO:0000313" key="11">
    <source>
        <dbReference type="EMBL" id="OWZ20382.1"/>
    </source>
</evidence>
<dbReference type="EMBL" id="NBNE01000330">
    <property type="protein sequence ID" value="OWZ20382.1"/>
    <property type="molecule type" value="Genomic_DNA"/>
</dbReference>
<evidence type="ECO:0000256" key="2">
    <source>
        <dbReference type="ARBA" id="ARBA00022723"/>
    </source>
</evidence>
<evidence type="ECO:0000256" key="6">
    <source>
        <dbReference type="ARBA" id="ARBA00022908"/>
    </source>
</evidence>
<dbReference type="SUPFAM" id="SSF53098">
    <property type="entry name" value="Ribonuclease H-like"/>
    <property type="match status" value="1"/>
</dbReference>
<keyword evidence="8" id="KW-0239">DNA-directed DNA polymerase</keyword>
<dbReference type="InterPro" id="IPR012337">
    <property type="entry name" value="RNaseH-like_sf"/>
</dbReference>
<keyword evidence="6" id="KW-0229">DNA integration</keyword>
<evidence type="ECO:0000256" key="9">
    <source>
        <dbReference type="ARBA" id="ARBA00023172"/>
    </source>
</evidence>
<dbReference type="InterPro" id="IPR039537">
    <property type="entry name" value="Retrotran_Ty1/copia-like"/>
</dbReference>
<organism evidence="11 12">
    <name type="scientific">Phytophthora megakarya</name>
    <dbReference type="NCBI Taxonomy" id="4795"/>
    <lineage>
        <taxon>Eukaryota</taxon>
        <taxon>Sar</taxon>
        <taxon>Stramenopiles</taxon>
        <taxon>Oomycota</taxon>
        <taxon>Peronosporomycetes</taxon>
        <taxon>Peronosporales</taxon>
        <taxon>Peronosporaceae</taxon>
        <taxon>Phytophthora</taxon>
    </lineage>
</organism>
<gene>
    <name evidence="11" type="ORF">PHMEG_0005213</name>
</gene>
<accession>A0A225WS20</accession>
<keyword evidence="2" id="KW-0479">Metal-binding</keyword>
<dbReference type="InterPro" id="IPR036397">
    <property type="entry name" value="RNaseH_sf"/>
</dbReference>
<dbReference type="InterPro" id="IPR001584">
    <property type="entry name" value="Integrase_cat-core"/>
</dbReference>
<keyword evidence="5" id="KW-0460">Magnesium</keyword>
<dbReference type="GO" id="GO:0003676">
    <property type="term" value="F:nucleic acid binding"/>
    <property type="evidence" value="ECO:0007669"/>
    <property type="project" value="InterPro"/>
</dbReference>
<evidence type="ECO:0000259" key="10">
    <source>
        <dbReference type="PROSITE" id="PS50994"/>
    </source>
</evidence>
<dbReference type="Gene3D" id="3.30.420.10">
    <property type="entry name" value="Ribonuclease H-like superfamily/Ribonuclease H"/>
    <property type="match status" value="1"/>
</dbReference>
<keyword evidence="8" id="KW-0548">Nucleotidyltransferase</keyword>
<evidence type="ECO:0000256" key="1">
    <source>
        <dbReference type="ARBA" id="ARBA00022722"/>
    </source>
</evidence>
<keyword evidence="9" id="KW-0233">DNA recombination</keyword>
<keyword evidence="7" id="KW-0695">RNA-directed DNA polymerase</keyword>
<evidence type="ECO:0000256" key="3">
    <source>
        <dbReference type="ARBA" id="ARBA00022759"/>
    </source>
</evidence>
<evidence type="ECO:0000313" key="12">
    <source>
        <dbReference type="Proteomes" id="UP000198211"/>
    </source>
</evidence>
<dbReference type="Proteomes" id="UP000198211">
    <property type="component" value="Unassembled WGS sequence"/>
</dbReference>
<dbReference type="GO" id="GO:0006310">
    <property type="term" value="P:DNA recombination"/>
    <property type="evidence" value="ECO:0007669"/>
    <property type="project" value="UniProtKB-KW"/>
</dbReference>
<evidence type="ECO:0000256" key="7">
    <source>
        <dbReference type="ARBA" id="ARBA00022918"/>
    </source>
</evidence>
<keyword evidence="1" id="KW-0540">Nuclease</keyword>
<dbReference type="PANTHER" id="PTHR42648">
    <property type="entry name" value="TRANSPOSASE, PUTATIVE-RELATED"/>
    <property type="match status" value="1"/>
</dbReference>
<comment type="caution">
    <text evidence="11">The sequence shown here is derived from an EMBL/GenBank/DDBJ whole genome shotgun (WGS) entry which is preliminary data.</text>
</comment>
<keyword evidence="3" id="KW-0255">Endonuclease</keyword>
<dbReference type="GO" id="GO:0015074">
    <property type="term" value="P:DNA integration"/>
    <property type="evidence" value="ECO:0007669"/>
    <property type="project" value="UniProtKB-KW"/>
</dbReference>
<evidence type="ECO:0000256" key="4">
    <source>
        <dbReference type="ARBA" id="ARBA00022801"/>
    </source>
</evidence>
<evidence type="ECO:0000256" key="8">
    <source>
        <dbReference type="ARBA" id="ARBA00022932"/>
    </source>
</evidence>
<evidence type="ECO:0000256" key="5">
    <source>
        <dbReference type="ARBA" id="ARBA00022842"/>
    </source>
</evidence>
<dbReference type="GO" id="GO:0004519">
    <property type="term" value="F:endonuclease activity"/>
    <property type="evidence" value="ECO:0007669"/>
    <property type="project" value="UniProtKB-KW"/>
</dbReference>
<keyword evidence="8" id="KW-0808">Transferase</keyword>
<proteinExistence type="predicted"/>
<dbReference type="AlphaFoldDB" id="A0A225WS20"/>
<dbReference type="PANTHER" id="PTHR42648:SF11">
    <property type="entry name" value="TRANSPOSON TY4-P GAG-POL POLYPROTEIN"/>
    <property type="match status" value="1"/>
</dbReference>
<dbReference type="GO" id="GO:0016787">
    <property type="term" value="F:hydrolase activity"/>
    <property type="evidence" value="ECO:0007669"/>
    <property type="project" value="UniProtKB-KW"/>
</dbReference>
<dbReference type="OrthoDB" id="413361at2759"/>